<dbReference type="EMBL" id="CAJOBA010003408">
    <property type="protein sequence ID" value="CAF3680859.1"/>
    <property type="molecule type" value="Genomic_DNA"/>
</dbReference>
<reference evidence="2" key="1">
    <citation type="submission" date="2021-02" db="EMBL/GenBank/DDBJ databases">
        <authorList>
            <person name="Nowell W R."/>
        </authorList>
    </citation>
    <scope>NUCLEOTIDE SEQUENCE</scope>
</reference>
<comment type="caution">
    <text evidence="2">The sequence shown here is derived from an EMBL/GenBank/DDBJ whole genome shotgun (WGS) entry which is preliminary data.</text>
</comment>
<sequence>MGRAGLNLFWLGLIQVGHQKFTRLGALVHNDIMIVENAEDDDVALTEWKYAGGDDDDIIFLEYKPASKLADV</sequence>
<evidence type="ECO:0000313" key="2">
    <source>
        <dbReference type="EMBL" id="CAF3680859.1"/>
    </source>
</evidence>
<evidence type="ECO:0000313" key="3">
    <source>
        <dbReference type="Proteomes" id="UP000682733"/>
    </source>
</evidence>
<proteinExistence type="predicted"/>
<organism evidence="2 3">
    <name type="scientific">Didymodactylos carnosus</name>
    <dbReference type="NCBI Taxonomy" id="1234261"/>
    <lineage>
        <taxon>Eukaryota</taxon>
        <taxon>Metazoa</taxon>
        <taxon>Spiralia</taxon>
        <taxon>Gnathifera</taxon>
        <taxon>Rotifera</taxon>
        <taxon>Eurotatoria</taxon>
        <taxon>Bdelloidea</taxon>
        <taxon>Philodinida</taxon>
        <taxon>Philodinidae</taxon>
        <taxon>Didymodactylos</taxon>
    </lineage>
</organism>
<dbReference type="AlphaFoldDB" id="A0A8S2HT90"/>
<gene>
    <name evidence="1" type="ORF">OVA965_LOCUS9571</name>
    <name evidence="2" type="ORF">TMI583_LOCUS9567</name>
</gene>
<name>A0A8S2HT90_9BILA</name>
<protein>
    <submittedName>
        <fullName evidence="2">Uncharacterized protein</fullName>
    </submittedName>
</protein>
<dbReference type="EMBL" id="CAJNOK010003407">
    <property type="protein sequence ID" value="CAF0899957.1"/>
    <property type="molecule type" value="Genomic_DNA"/>
</dbReference>
<dbReference type="Proteomes" id="UP000682733">
    <property type="component" value="Unassembled WGS sequence"/>
</dbReference>
<dbReference type="Proteomes" id="UP000677228">
    <property type="component" value="Unassembled WGS sequence"/>
</dbReference>
<evidence type="ECO:0000313" key="1">
    <source>
        <dbReference type="EMBL" id="CAF0899957.1"/>
    </source>
</evidence>
<accession>A0A8S2HT90</accession>